<keyword evidence="3" id="KW-1003">Cell membrane</keyword>
<evidence type="ECO:0000256" key="4">
    <source>
        <dbReference type="ARBA" id="ARBA00022692"/>
    </source>
</evidence>
<keyword evidence="5 7" id="KW-1133">Transmembrane helix</keyword>
<evidence type="ECO:0000256" key="5">
    <source>
        <dbReference type="ARBA" id="ARBA00022989"/>
    </source>
</evidence>
<feature type="domain" description="Major facilitator superfamily (MFS) profile" evidence="8">
    <location>
        <begin position="1"/>
        <end position="404"/>
    </location>
</feature>
<dbReference type="PANTHER" id="PTHR23513">
    <property type="entry name" value="INTEGRAL MEMBRANE EFFLUX PROTEIN-RELATED"/>
    <property type="match status" value="1"/>
</dbReference>
<keyword evidence="4 7" id="KW-0812">Transmembrane</keyword>
<evidence type="ECO:0000256" key="1">
    <source>
        <dbReference type="ARBA" id="ARBA00004651"/>
    </source>
</evidence>
<feature type="transmembrane region" description="Helical" evidence="7">
    <location>
        <begin position="290"/>
        <end position="309"/>
    </location>
</feature>
<name>A0A837DBT6_9PSEU</name>
<evidence type="ECO:0000259" key="8">
    <source>
        <dbReference type="PROSITE" id="PS50850"/>
    </source>
</evidence>
<dbReference type="InterPro" id="IPR010290">
    <property type="entry name" value="TM_effector"/>
</dbReference>
<comment type="subcellular location">
    <subcellularLocation>
        <location evidence="1">Cell membrane</location>
        <topology evidence="1">Multi-pass membrane protein</topology>
    </subcellularLocation>
</comment>
<dbReference type="Proteomes" id="UP000030848">
    <property type="component" value="Unassembled WGS sequence"/>
</dbReference>
<dbReference type="PROSITE" id="PS50850">
    <property type="entry name" value="MFS"/>
    <property type="match status" value="1"/>
</dbReference>
<dbReference type="InterPro" id="IPR020846">
    <property type="entry name" value="MFS_dom"/>
</dbReference>
<dbReference type="OrthoDB" id="145388at2"/>
<feature type="transmembrane region" description="Helical" evidence="7">
    <location>
        <begin position="173"/>
        <end position="190"/>
    </location>
</feature>
<feature type="transmembrane region" description="Helical" evidence="7">
    <location>
        <begin position="345"/>
        <end position="368"/>
    </location>
</feature>
<comment type="caution">
    <text evidence="9">The sequence shown here is derived from an EMBL/GenBank/DDBJ whole genome shotgun (WGS) entry which is preliminary data.</text>
</comment>
<feature type="transmembrane region" description="Helical" evidence="7">
    <location>
        <begin position="315"/>
        <end position="333"/>
    </location>
</feature>
<keyword evidence="2" id="KW-0813">Transport</keyword>
<dbReference type="AlphaFoldDB" id="A0A837DBT6"/>
<feature type="transmembrane region" description="Helical" evidence="7">
    <location>
        <begin position="74"/>
        <end position="95"/>
    </location>
</feature>
<dbReference type="GO" id="GO:0022857">
    <property type="term" value="F:transmembrane transporter activity"/>
    <property type="evidence" value="ECO:0007669"/>
    <property type="project" value="InterPro"/>
</dbReference>
<evidence type="ECO:0000256" key="2">
    <source>
        <dbReference type="ARBA" id="ARBA00022448"/>
    </source>
</evidence>
<organism evidence="9 10">
    <name type="scientific">Saccharomonospora viridis</name>
    <dbReference type="NCBI Taxonomy" id="1852"/>
    <lineage>
        <taxon>Bacteria</taxon>
        <taxon>Bacillati</taxon>
        <taxon>Actinomycetota</taxon>
        <taxon>Actinomycetes</taxon>
        <taxon>Pseudonocardiales</taxon>
        <taxon>Pseudonocardiaceae</taxon>
        <taxon>Saccharomonospora</taxon>
    </lineage>
</organism>
<dbReference type="PANTHER" id="PTHR23513:SF6">
    <property type="entry name" value="MAJOR FACILITATOR SUPERFAMILY ASSOCIATED DOMAIN-CONTAINING PROTEIN"/>
    <property type="match status" value="1"/>
</dbReference>
<dbReference type="EMBL" id="JRZE01000003">
    <property type="protein sequence ID" value="KHF44842.1"/>
    <property type="molecule type" value="Genomic_DNA"/>
</dbReference>
<accession>A0A837DBT6</accession>
<feature type="transmembrane region" description="Helical" evidence="7">
    <location>
        <begin position="380"/>
        <end position="400"/>
    </location>
</feature>
<feature type="transmembrane region" description="Helical" evidence="7">
    <location>
        <begin position="224"/>
        <end position="248"/>
    </location>
</feature>
<reference evidence="9 10" key="1">
    <citation type="submission" date="2014-10" db="EMBL/GenBank/DDBJ databases">
        <title>Genome sequence of Micropolyspora internatus JCM3315.</title>
        <authorList>
            <person name="Shin S.-K."/>
            <person name="Yi H."/>
        </authorList>
    </citation>
    <scope>NUCLEOTIDE SEQUENCE [LARGE SCALE GENOMIC DNA]</scope>
    <source>
        <strain evidence="9 10">JCM 3315</strain>
    </source>
</reference>
<evidence type="ECO:0000313" key="10">
    <source>
        <dbReference type="Proteomes" id="UP000030848"/>
    </source>
</evidence>
<proteinExistence type="predicted"/>
<feature type="transmembrane region" description="Helical" evidence="7">
    <location>
        <begin position="260"/>
        <end position="283"/>
    </location>
</feature>
<dbReference type="RefSeq" id="WP_012795641.1">
    <property type="nucleotide sequence ID" value="NZ_FOWS01000002.1"/>
</dbReference>
<dbReference type="GO" id="GO:0005886">
    <property type="term" value="C:plasma membrane"/>
    <property type="evidence" value="ECO:0007669"/>
    <property type="project" value="UniProtKB-SubCell"/>
</dbReference>
<evidence type="ECO:0000313" key="9">
    <source>
        <dbReference type="EMBL" id="KHF44842.1"/>
    </source>
</evidence>
<feature type="transmembrane region" description="Helical" evidence="7">
    <location>
        <begin position="42"/>
        <end position="62"/>
    </location>
</feature>
<evidence type="ECO:0000256" key="6">
    <source>
        <dbReference type="ARBA" id="ARBA00023136"/>
    </source>
</evidence>
<keyword evidence="6 7" id="KW-0472">Membrane</keyword>
<gene>
    <name evidence="9" type="ORF">MINT15_17240</name>
</gene>
<evidence type="ECO:0000256" key="3">
    <source>
        <dbReference type="ARBA" id="ARBA00022475"/>
    </source>
</evidence>
<dbReference type="Gene3D" id="1.20.1250.20">
    <property type="entry name" value="MFS general substrate transporter like domains"/>
    <property type="match status" value="1"/>
</dbReference>
<sequence length="411" mass="42386">MSAEPDRRLNWLLGSNAFANLGDGIAKTAFPLLAATVTRDPLLIAGLSAAQFLPWLLFGLLAGAMLDRVDRRKAVVLANTARAVAVGVTGVLVYFDAANIWLVYATALAVGIAEVVADSAANVLIPSVVERSGLSSANSKLQATEIVGQTFLGGPVGSLTFALFAAFPFLLDSVAFALGAALLAAMSGNYRPRRKEAPGDTASVAATVRTDIAEGLRWLRHNPLLLRLVVIAGLVSLVSELAQAQLVLYALQDLDLSNAAYGAFAFAGGIGGLVGAAVAARLIDRFGGRLTLVSGTVGCGVTFLAMGLVSQPVVSGVLFGLFAAAIVVVNVILATARHTLVPEELLGRVLGVWRTVVWGALPVGALLGGVTTRLLGTPSATFALSGVLLLGVAGVAWFAVRHHEVTPAHRS</sequence>
<evidence type="ECO:0000256" key="7">
    <source>
        <dbReference type="SAM" id="Phobius"/>
    </source>
</evidence>
<dbReference type="Pfam" id="PF05977">
    <property type="entry name" value="MFS_3"/>
    <property type="match status" value="1"/>
</dbReference>
<dbReference type="CDD" id="cd06173">
    <property type="entry name" value="MFS_MefA_like"/>
    <property type="match status" value="1"/>
</dbReference>
<protein>
    <submittedName>
        <fullName evidence="9">MFS transporter</fullName>
    </submittedName>
</protein>
<dbReference type="InterPro" id="IPR036259">
    <property type="entry name" value="MFS_trans_sf"/>
</dbReference>
<dbReference type="SUPFAM" id="SSF103473">
    <property type="entry name" value="MFS general substrate transporter"/>
    <property type="match status" value="1"/>
</dbReference>